<reference evidence="2" key="1">
    <citation type="submission" date="2021-02" db="EMBL/GenBank/DDBJ databases">
        <authorList>
            <person name="Han P."/>
        </authorList>
    </citation>
    <scope>NUCLEOTIDE SEQUENCE</scope>
    <source>
        <strain evidence="2">Candidatus Nitrosotenuis uzonensis 5A</strain>
    </source>
</reference>
<dbReference type="InterPro" id="IPR016040">
    <property type="entry name" value="NAD(P)-bd_dom"/>
</dbReference>
<evidence type="ECO:0000313" key="3">
    <source>
        <dbReference type="Proteomes" id="UP000655759"/>
    </source>
</evidence>
<dbReference type="GO" id="GO:0044877">
    <property type="term" value="F:protein-containing complex binding"/>
    <property type="evidence" value="ECO:0007669"/>
    <property type="project" value="TreeGrafter"/>
</dbReference>
<dbReference type="PANTHER" id="PTHR12126">
    <property type="entry name" value="NADH-UBIQUINONE OXIDOREDUCTASE 39 KDA SUBUNIT-RELATED"/>
    <property type="match status" value="1"/>
</dbReference>
<dbReference type="InterPro" id="IPR036291">
    <property type="entry name" value="NAD(P)-bd_dom_sf"/>
</dbReference>
<evidence type="ECO:0000259" key="1">
    <source>
        <dbReference type="Pfam" id="PF13460"/>
    </source>
</evidence>
<evidence type="ECO:0000313" key="2">
    <source>
        <dbReference type="EMBL" id="CAE6488583.1"/>
    </source>
</evidence>
<dbReference type="SUPFAM" id="SSF51735">
    <property type="entry name" value="NAD(P)-binding Rossmann-fold domains"/>
    <property type="match status" value="1"/>
</dbReference>
<dbReference type="Proteomes" id="UP000655759">
    <property type="component" value="Unassembled WGS sequence"/>
</dbReference>
<sequence length="281" mass="31072">MEQIRIAVSGSNGFVGRNLRRFLSEKKIPVTTLARKKHKQFRLEKRIVFSNLVEKNLAGKLKGCTALIHLIGTGVQTASSDYDLVNVDITNNMISLCKKSKIKKIVYISGLGVHPSTTFGYFISKLRAERQIIRSGLDYTILRASYIIGKDDPLTKNLARQASHGAIIIPGTGSYRLQPISVVDVSKIILECVINKKLSNKIVDLVGPKTVTFASLANRFAKNKGVKVKKISLEKAYYDALNRPSTAAYGLDDLNILVGDYTGNYEKLARLCGFKIRAPVL</sequence>
<name>A0A812EZH2_9ARCH</name>
<dbReference type="Gene3D" id="3.40.50.720">
    <property type="entry name" value="NAD(P)-binding Rossmann-like Domain"/>
    <property type="match status" value="1"/>
</dbReference>
<feature type="domain" description="NAD(P)-binding" evidence="1">
    <location>
        <begin position="10"/>
        <end position="159"/>
    </location>
</feature>
<protein>
    <submittedName>
        <fullName evidence="2">NAD-dependent epimerase/dehydratase</fullName>
    </submittedName>
</protein>
<dbReference type="EMBL" id="CAJNAQ010000002">
    <property type="protein sequence ID" value="CAE6488583.1"/>
    <property type="molecule type" value="Genomic_DNA"/>
</dbReference>
<proteinExistence type="predicted"/>
<gene>
    <name evidence="2" type="ORF">NUZ5A_20474</name>
</gene>
<dbReference type="RefSeq" id="WP_239654871.1">
    <property type="nucleotide sequence ID" value="NZ_CAJNAQ010000002.1"/>
</dbReference>
<comment type="caution">
    <text evidence="2">The sequence shown here is derived from an EMBL/GenBank/DDBJ whole genome shotgun (WGS) entry which is preliminary data.</text>
</comment>
<organism evidence="2 3">
    <name type="scientific">Candidatus Nitrosotenuis uzonensis</name>
    <dbReference type="NCBI Taxonomy" id="1407055"/>
    <lineage>
        <taxon>Archaea</taxon>
        <taxon>Nitrososphaerota</taxon>
        <taxon>Candidatus Nitrosotenuis</taxon>
    </lineage>
</organism>
<accession>A0A812EZH2</accession>
<dbReference type="AlphaFoldDB" id="A0A812EZH2"/>
<dbReference type="PANTHER" id="PTHR12126:SF11">
    <property type="entry name" value="NADH DEHYDROGENASE [UBIQUINONE] 1 ALPHA SUBCOMPLEX SUBUNIT 9, MITOCHONDRIAL"/>
    <property type="match status" value="1"/>
</dbReference>
<dbReference type="InterPro" id="IPR051207">
    <property type="entry name" value="ComplexI_NDUFA9_subunit"/>
</dbReference>
<dbReference type="Pfam" id="PF13460">
    <property type="entry name" value="NAD_binding_10"/>
    <property type="match status" value="1"/>
</dbReference>